<dbReference type="EMBL" id="LNIX01000001">
    <property type="protein sequence ID" value="OXA64948.1"/>
    <property type="molecule type" value="Genomic_DNA"/>
</dbReference>
<sequence>MFFDWMACSAAAIMHPEGAQFLAAYATDPLCRGFLIFLDVTGVSLLIISLFLEFALISFYIIFVIQSLQQIRRSQLLLNLKCQFFTRLQILNTIHNLIYSHSMPNLIGALAMATIIGNFGAIRLHHLLGPFDLCTMIVLAILGLVFILACLHCFGSVSDQSRKCVDRIVYETCSTCHENIKYWKRRVKILKTFGVHCDPVRILKFSAMYLCTSGIVNILVTLLVMT</sequence>
<evidence type="ECO:0000313" key="2">
    <source>
        <dbReference type="EMBL" id="OXA64948.1"/>
    </source>
</evidence>
<proteinExistence type="predicted"/>
<protein>
    <submittedName>
        <fullName evidence="2">Uncharacterized protein</fullName>
    </submittedName>
</protein>
<accession>A0A226F675</accession>
<keyword evidence="1" id="KW-1133">Transmembrane helix</keyword>
<feature type="transmembrane region" description="Helical" evidence="1">
    <location>
        <begin position="207"/>
        <end position="225"/>
    </location>
</feature>
<reference evidence="2 3" key="1">
    <citation type="submission" date="2015-12" db="EMBL/GenBank/DDBJ databases">
        <title>The genome of Folsomia candida.</title>
        <authorList>
            <person name="Faddeeva A."/>
            <person name="Derks M.F."/>
            <person name="Anvar Y."/>
            <person name="Smit S."/>
            <person name="Van Straalen N."/>
            <person name="Roelofs D."/>
        </authorList>
    </citation>
    <scope>NUCLEOTIDE SEQUENCE [LARGE SCALE GENOMIC DNA]</scope>
    <source>
        <strain evidence="2 3">VU population</strain>
        <tissue evidence="2">Whole body</tissue>
    </source>
</reference>
<feature type="transmembrane region" description="Helical" evidence="1">
    <location>
        <begin position="136"/>
        <end position="157"/>
    </location>
</feature>
<gene>
    <name evidence="2" type="ORF">Fcan01_01587</name>
</gene>
<dbReference type="AlphaFoldDB" id="A0A226F675"/>
<evidence type="ECO:0000313" key="3">
    <source>
        <dbReference type="Proteomes" id="UP000198287"/>
    </source>
</evidence>
<evidence type="ECO:0000256" key="1">
    <source>
        <dbReference type="SAM" id="Phobius"/>
    </source>
</evidence>
<feature type="transmembrane region" description="Helical" evidence="1">
    <location>
        <begin position="43"/>
        <end position="65"/>
    </location>
</feature>
<name>A0A226F675_FOLCA</name>
<organism evidence="2 3">
    <name type="scientific">Folsomia candida</name>
    <name type="common">Springtail</name>
    <dbReference type="NCBI Taxonomy" id="158441"/>
    <lineage>
        <taxon>Eukaryota</taxon>
        <taxon>Metazoa</taxon>
        <taxon>Ecdysozoa</taxon>
        <taxon>Arthropoda</taxon>
        <taxon>Hexapoda</taxon>
        <taxon>Collembola</taxon>
        <taxon>Entomobryomorpha</taxon>
        <taxon>Isotomoidea</taxon>
        <taxon>Isotomidae</taxon>
        <taxon>Proisotominae</taxon>
        <taxon>Folsomia</taxon>
    </lineage>
</organism>
<comment type="caution">
    <text evidence="2">The sequence shown here is derived from an EMBL/GenBank/DDBJ whole genome shotgun (WGS) entry which is preliminary data.</text>
</comment>
<keyword evidence="1" id="KW-0812">Transmembrane</keyword>
<dbReference type="Proteomes" id="UP000198287">
    <property type="component" value="Unassembled WGS sequence"/>
</dbReference>
<keyword evidence="1" id="KW-0472">Membrane</keyword>
<keyword evidence="3" id="KW-1185">Reference proteome</keyword>